<evidence type="ECO:0000313" key="3">
    <source>
        <dbReference type="WBParaSite" id="maker-unitig_41452-snap-gene-0.3-mRNA-1"/>
    </source>
</evidence>
<proteinExistence type="predicted"/>
<organism evidence="2 3">
    <name type="scientific">Macrostomum lignano</name>
    <dbReference type="NCBI Taxonomy" id="282301"/>
    <lineage>
        <taxon>Eukaryota</taxon>
        <taxon>Metazoa</taxon>
        <taxon>Spiralia</taxon>
        <taxon>Lophotrochozoa</taxon>
        <taxon>Platyhelminthes</taxon>
        <taxon>Rhabditophora</taxon>
        <taxon>Macrostomorpha</taxon>
        <taxon>Macrostomida</taxon>
        <taxon>Macrostomidae</taxon>
        <taxon>Macrostomum</taxon>
    </lineage>
</organism>
<sequence>MGQPVSQPGSRSRCGPDLPLHHARLEACELADGPGDFRHNNRGTDPRLRAHGHHEQFSHQHELGSGAVVQRQRRARELPPD</sequence>
<evidence type="ECO:0000256" key="1">
    <source>
        <dbReference type="SAM" id="MobiDB-lite"/>
    </source>
</evidence>
<accession>A0A1I8FMZ3</accession>
<name>A0A1I8FMZ3_9PLAT</name>
<feature type="region of interest" description="Disordered" evidence="1">
    <location>
        <begin position="32"/>
        <end position="81"/>
    </location>
</feature>
<dbReference type="WBParaSite" id="maker-unitig_41452-snap-gene-0.3-mRNA-1">
    <property type="protein sequence ID" value="maker-unitig_41452-snap-gene-0.3-mRNA-1"/>
    <property type="gene ID" value="maker-unitig_41452-snap-gene-0.3"/>
</dbReference>
<dbReference type="AlphaFoldDB" id="A0A1I8FMZ3"/>
<feature type="compositionally biased region" description="Basic and acidic residues" evidence="1">
    <location>
        <begin position="35"/>
        <end position="62"/>
    </location>
</feature>
<dbReference type="Proteomes" id="UP000095280">
    <property type="component" value="Unplaced"/>
</dbReference>
<reference evidence="3" key="1">
    <citation type="submission" date="2016-11" db="UniProtKB">
        <authorList>
            <consortium name="WormBaseParasite"/>
        </authorList>
    </citation>
    <scope>IDENTIFICATION</scope>
</reference>
<protein>
    <submittedName>
        <fullName evidence="3">Uncharacterized protein</fullName>
    </submittedName>
</protein>
<evidence type="ECO:0000313" key="2">
    <source>
        <dbReference type="Proteomes" id="UP000095280"/>
    </source>
</evidence>
<keyword evidence="2" id="KW-1185">Reference proteome</keyword>